<protein>
    <recommendedName>
        <fullName evidence="1">Thoeris protein ThsB TIR-like domain-containing protein</fullName>
    </recommendedName>
</protein>
<proteinExistence type="predicted"/>
<evidence type="ECO:0000313" key="2">
    <source>
        <dbReference type="EMBL" id="BDV43395.1"/>
    </source>
</evidence>
<dbReference type="Pfam" id="PF08937">
    <property type="entry name" value="ThsB_TIR"/>
    <property type="match status" value="1"/>
</dbReference>
<feature type="domain" description="Thoeris protein ThsB TIR-like" evidence="1">
    <location>
        <begin position="23"/>
        <end position="117"/>
    </location>
</feature>
<dbReference type="InterPro" id="IPR015032">
    <property type="entry name" value="ThsB__TIR-like_domain"/>
</dbReference>
<reference evidence="2 3" key="1">
    <citation type="submission" date="2022-12" db="EMBL/GenBank/DDBJ databases">
        <title>Polyphasic characterization of Geotalea uranireducens NIT-SL11 newly isolated from a complex of sewage sludge and microbially reduced graphene oxide.</title>
        <authorList>
            <person name="Xie L."/>
            <person name="Yoshida N."/>
            <person name="Meng L."/>
        </authorList>
    </citation>
    <scope>NUCLEOTIDE SEQUENCE [LARGE SCALE GENOMIC DNA]</scope>
    <source>
        <strain evidence="2 3">NIT-SL11</strain>
    </source>
</reference>
<accession>A0ABN6VY24</accession>
<dbReference type="SUPFAM" id="SSF52206">
    <property type="entry name" value="Hypothetical protein MTH538"/>
    <property type="match status" value="1"/>
</dbReference>
<dbReference type="RefSeq" id="WP_281999498.1">
    <property type="nucleotide sequence ID" value="NZ_AP027151.1"/>
</dbReference>
<evidence type="ECO:0000259" key="1">
    <source>
        <dbReference type="Pfam" id="PF08937"/>
    </source>
</evidence>
<keyword evidence="3" id="KW-1185">Reference proteome</keyword>
<dbReference type="InterPro" id="IPR036490">
    <property type="entry name" value="ThsB_TIR-like_sf"/>
</dbReference>
<name>A0ABN6VY24_9BACT</name>
<evidence type="ECO:0000313" key="3">
    <source>
        <dbReference type="Proteomes" id="UP001317705"/>
    </source>
</evidence>
<dbReference type="Gene3D" id="3.40.50.11200">
    <property type="match status" value="1"/>
</dbReference>
<dbReference type="Proteomes" id="UP001317705">
    <property type="component" value="Chromosome"/>
</dbReference>
<dbReference type="EMBL" id="AP027151">
    <property type="protein sequence ID" value="BDV43395.1"/>
    <property type="molecule type" value="Genomic_DNA"/>
</dbReference>
<gene>
    <name evidence="2" type="ORF">GURASL_23180</name>
</gene>
<organism evidence="2 3">
    <name type="scientific">Geotalea uraniireducens</name>
    <dbReference type="NCBI Taxonomy" id="351604"/>
    <lineage>
        <taxon>Bacteria</taxon>
        <taxon>Pseudomonadati</taxon>
        <taxon>Thermodesulfobacteriota</taxon>
        <taxon>Desulfuromonadia</taxon>
        <taxon>Geobacterales</taxon>
        <taxon>Geobacteraceae</taxon>
        <taxon>Geotalea</taxon>
    </lineage>
</organism>
<sequence length="180" mass="20775">MSLLYGNSGLGTLLTLPIKRKIFVSYHHDSDQWYYNEFSRFFSNQYEVVQDNSLDRLIDSYDSDYVMRRIRENYITGTSCTIVLCGPQTRWRKYADWEIKATLDKQHGLIGVKLPNNSPEPISGGCHKPDRLQDNIDSGYAVWTTWETLTVDNLRSCIEIANGKPKGSIKNDRIMRSRNG</sequence>